<evidence type="ECO:0000256" key="1">
    <source>
        <dbReference type="SAM" id="Phobius"/>
    </source>
</evidence>
<comment type="caution">
    <text evidence="2">The sequence shown here is derived from an EMBL/GenBank/DDBJ whole genome shotgun (WGS) entry which is preliminary data.</text>
</comment>
<accession>A0AAN8TUX6</accession>
<keyword evidence="3" id="KW-1185">Reference proteome</keyword>
<proteinExistence type="predicted"/>
<sequence length="73" mass="8481">MGRHKGGGGELLNYLGHLQPNPLFYSPNIEFSIFSDNQLQPNSLFYSLKRNLFLSPQYYIIISISFLFSYFIL</sequence>
<gene>
    <name evidence="2" type="ORF">RDI58_007402</name>
</gene>
<name>A0AAN8TUX6_SOLBU</name>
<keyword evidence="1" id="KW-0812">Transmembrane</keyword>
<dbReference type="AlphaFoldDB" id="A0AAN8TUX6"/>
<reference evidence="2 3" key="1">
    <citation type="submission" date="2024-02" db="EMBL/GenBank/DDBJ databases">
        <title>de novo genome assembly of Solanum bulbocastanum strain 11H21.</title>
        <authorList>
            <person name="Hosaka A.J."/>
        </authorList>
    </citation>
    <scope>NUCLEOTIDE SEQUENCE [LARGE SCALE GENOMIC DNA]</scope>
    <source>
        <tissue evidence="2">Young leaves</tissue>
    </source>
</reference>
<keyword evidence="1" id="KW-0472">Membrane</keyword>
<organism evidence="2 3">
    <name type="scientific">Solanum bulbocastanum</name>
    <name type="common">Wild potato</name>
    <dbReference type="NCBI Taxonomy" id="147425"/>
    <lineage>
        <taxon>Eukaryota</taxon>
        <taxon>Viridiplantae</taxon>
        <taxon>Streptophyta</taxon>
        <taxon>Embryophyta</taxon>
        <taxon>Tracheophyta</taxon>
        <taxon>Spermatophyta</taxon>
        <taxon>Magnoliopsida</taxon>
        <taxon>eudicotyledons</taxon>
        <taxon>Gunneridae</taxon>
        <taxon>Pentapetalae</taxon>
        <taxon>asterids</taxon>
        <taxon>lamiids</taxon>
        <taxon>Solanales</taxon>
        <taxon>Solanaceae</taxon>
        <taxon>Solanoideae</taxon>
        <taxon>Solaneae</taxon>
        <taxon>Solanum</taxon>
    </lineage>
</organism>
<evidence type="ECO:0000313" key="3">
    <source>
        <dbReference type="Proteomes" id="UP001371456"/>
    </source>
</evidence>
<dbReference type="EMBL" id="JBANQN010000003">
    <property type="protein sequence ID" value="KAK6793949.1"/>
    <property type="molecule type" value="Genomic_DNA"/>
</dbReference>
<evidence type="ECO:0000313" key="2">
    <source>
        <dbReference type="EMBL" id="KAK6793949.1"/>
    </source>
</evidence>
<protein>
    <submittedName>
        <fullName evidence="2">Uncharacterized protein</fullName>
    </submittedName>
</protein>
<dbReference type="Proteomes" id="UP001371456">
    <property type="component" value="Unassembled WGS sequence"/>
</dbReference>
<keyword evidence="1" id="KW-1133">Transmembrane helix</keyword>
<feature type="transmembrane region" description="Helical" evidence="1">
    <location>
        <begin position="52"/>
        <end position="72"/>
    </location>
</feature>